<sequence>MEKTADDINDQKKVWYKDATLLTSLVALVFSITSTIYSISLDIKIQDSVELKSFQDNLERLLSVKMDHLKSLAHETTSKEKSKVIEQETSDLISLLLNRIIPYLNNPHAKVTRIEMEEIASAIKSSSKGYHHHYEFRSSHAYKYFFNNSVGLEKFDVYMWDFEYLLQGELDGEIVEASLGYIYDKLFAKPLTVTEMLVFAKVSTSLIDSYGTIVCYEASEAMKNAEMIEELVTSENNEWSEKHKKEKAKELNGLLKIYRVMKNQYSELCSR</sequence>
<keyword evidence="1" id="KW-1133">Transmembrane helix</keyword>
<keyword evidence="1" id="KW-0472">Membrane</keyword>
<evidence type="ECO:0000256" key="1">
    <source>
        <dbReference type="SAM" id="Phobius"/>
    </source>
</evidence>
<protein>
    <submittedName>
        <fullName evidence="2">Uncharacterized protein</fullName>
    </submittedName>
</protein>
<reference evidence="2 3" key="1">
    <citation type="submission" date="2023-12" db="EMBL/GenBank/DDBJ databases">
        <title>Friends and Foes: Symbiotic and Algicidal bacterial influence on Karenia brevis blooms.</title>
        <authorList>
            <person name="Fei C."/>
            <person name="Mohamed A.R."/>
            <person name="Booker A."/>
            <person name="Arshad M."/>
            <person name="Klass S."/>
            <person name="Ahn S."/>
            <person name="Gilbert P.M."/>
            <person name="Heil C.A."/>
            <person name="Martinez J.M."/>
            <person name="Amin S.A."/>
        </authorList>
    </citation>
    <scope>NUCLEOTIDE SEQUENCE [LARGE SCALE GENOMIC DNA]</scope>
    <source>
        <strain evidence="2 3">CE15</strain>
    </source>
</reference>
<dbReference type="EMBL" id="JBAWKS010000002">
    <property type="protein sequence ID" value="MEI4551120.1"/>
    <property type="molecule type" value="Genomic_DNA"/>
</dbReference>
<dbReference type="RefSeq" id="WP_336436150.1">
    <property type="nucleotide sequence ID" value="NZ_JBAWKS010000002.1"/>
</dbReference>
<keyword evidence="1" id="KW-0812">Transmembrane</keyword>
<gene>
    <name evidence="2" type="ORF">WAE96_15715</name>
</gene>
<evidence type="ECO:0000313" key="3">
    <source>
        <dbReference type="Proteomes" id="UP001382455"/>
    </source>
</evidence>
<proteinExistence type="predicted"/>
<evidence type="ECO:0000313" key="2">
    <source>
        <dbReference type="EMBL" id="MEI4551120.1"/>
    </source>
</evidence>
<comment type="caution">
    <text evidence="2">The sequence shown here is derived from an EMBL/GenBank/DDBJ whole genome shotgun (WGS) entry which is preliminary data.</text>
</comment>
<dbReference type="Proteomes" id="UP001382455">
    <property type="component" value="Unassembled WGS sequence"/>
</dbReference>
<feature type="transmembrane region" description="Helical" evidence="1">
    <location>
        <begin position="21"/>
        <end position="39"/>
    </location>
</feature>
<organism evidence="2 3">
    <name type="scientific">Pseudoalteromonas spongiae</name>
    <dbReference type="NCBI Taxonomy" id="298657"/>
    <lineage>
        <taxon>Bacteria</taxon>
        <taxon>Pseudomonadati</taxon>
        <taxon>Pseudomonadota</taxon>
        <taxon>Gammaproteobacteria</taxon>
        <taxon>Alteromonadales</taxon>
        <taxon>Pseudoalteromonadaceae</taxon>
        <taxon>Pseudoalteromonas</taxon>
    </lineage>
</organism>
<keyword evidence="3" id="KW-1185">Reference proteome</keyword>
<name>A0ABU8EVX1_9GAMM</name>
<accession>A0ABU8EVX1</accession>